<gene>
    <name evidence="1" type="ORF">OWV82_016581</name>
</gene>
<evidence type="ECO:0000313" key="1">
    <source>
        <dbReference type="EMBL" id="KAJ4710390.1"/>
    </source>
</evidence>
<sequence length="176" mass="20119">MGKKRRVPEVLWRLFRNRARSLAHTIMSLITQSPPSKCRCKGCLVCVSTENDMSFLIQPDDPSDYRNLLHQCFVVVNDNAPPLSDLSLDNRWPQLQIVQRTIEMIISEQPVSSNTICSGYDKGKRSSLIVELLTDSSWSLLLKRVGDDVMIYLLKYSSIFLPLPYKKHHQVAGPPY</sequence>
<reference evidence="1 2" key="1">
    <citation type="journal article" date="2023" name="Science">
        <title>Complex scaffold remodeling in plant triterpene biosynthesis.</title>
        <authorList>
            <person name="De La Pena R."/>
            <person name="Hodgson H."/>
            <person name="Liu J.C."/>
            <person name="Stephenson M.J."/>
            <person name="Martin A.C."/>
            <person name="Owen C."/>
            <person name="Harkess A."/>
            <person name="Leebens-Mack J."/>
            <person name="Jimenez L.E."/>
            <person name="Osbourn A."/>
            <person name="Sattely E.S."/>
        </authorList>
    </citation>
    <scope>NUCLEOTIDE SEQUENCE [LARGE SCALE GENOMIC DNA]</scope>
    <source>
        <strain evidence="2">cv. JPN11</strain>
        <tissue evidence="1">Leaf</tissue>
    </source>
</reference>
<proteinExistence type="predicted"/>
<evidence type="ECO:0000313" key="2">
    <source>
        <dbReference type="Proteomes" id="UP001164539"/>
    </source>
</evidence>
<keyword evidence="2" id="KW-1185">Reference proteome</keyword>
<organism evidence="1 2">
    <name type="scientific">Melia azedarach</name>
    <name type="common">Chinaberry tree</name>
    <dbReference type="NCBI Taxonomy" id="155640"/>
    <lineage>
        <taxon>Eukaryota</taxon>
        <taxon>Viridiplantae</taxon>
        <taxon>Streptophyta</taxon>
        <taxon>Embryophyta</taxon>
        <taxon>Tracheophyta</taxon>
        <taxon>Spermatophyta</taxon>
        <taxon>Magnoliopsida</taxon>
        <taxon>eudicotyledons</taxon>
        <taxon>Gunneridae</taxon>
        <taxon>Pentapetalae</taxon>
        <taxon>rosids</taxon>
        <taxon>malvids</taxon>
        <taxon>Sapindales</taxon>
        <taxon>Meliaceae</taxon>
        <taxon>Melia</taxon>
    </lineage>
</organism>
<name>A0ACC1XG41_MELAZ</name>
<comment type="caution">
    <text evidence="1">The sequence shown here is derived from an EMBL/GenBank/DDBJ whole genome shotgun (WGS) entry which is preliminary data.</text>
</comment>
<keyword evidence="1" id="KW-0695">RNA-directed DNA polymerase</keyword>
<dbReference type="EMBL" id="CM051402">
    <property type="protein sequence ID" value="KAJ4710390.1"/>
    <property type="molecule type" value="Genomic_DNA"/>
</dbReference>
<dbReference type="Proteomes" id="UP001164539">
    <property type="component" value="Chromosome 9"/>
</dbReference>
<keyword evidence="1" id="KW-0548">Nucleotidyltransferase</keyword>
<keyword evidence="1" id="KW-0808">Transferase</keyword>
<protein>
    <submittedName>
        <fullName evidence="1">Telomerase reverse transcriptase</fullName>
    </submittedName>
</protein>
<accession>A0ACC1XG41</accession>